<dbReference type="AlphaFoldDB" id="A0A5D4XQ01"/>
<sequence length="70" mass="7760">MTGSTLRLVHSGGGWQLLDDGRPVFWFPERSKGLEIARLMADARNLNDGRLTRVEAQNDDGELETVVAYG</sequence>
<name>A0A5D4XQ01_9GAMM</name>
<dbReference type="EMBL" id="VTFT01000001">
    <property type="protein sequence ID" value="TYT25012.1"/>
    <property type="molecule type" value="Genomic_DNA"/>
</dbReference>
<evidence type="ECO:0000313" key="2">
    <source>
        <dbReference type="Proteomes" id="UP000324973"/>
    </source>
</evidence>
<reference evidence="1 2" key="1">
    <citation type="submission" date="2019-08" db="EMBL/GenBank/DDBJ databases">
        <title>Luteimonas viscosus sp. nov., isolated from soil of a sunflower field.</title>
        <authorList>
            <person name="Jianli Z."/>
            <person name="Ying Z."/>
        </authorList>
    </citation>
    <scope>NUCLEOTIDE SEQUENCE [LARGE SCALE GENOMIC DNA]</scope>
    <source>
        <strain evidence="1 2">XBU10</strain>
    </source>
</reference>
<organism evidence="1 2">
    <name type="scientific">Luteimonas viscosa</name>
    <dbReference type="NCBI Taxonomy" id="1132694"/>
    <lineage>
        <taxon>Bacteria</taxon>
        <taxon>Pseudomonadati</taxon>
        <taxon>Pseudomonadota</taxon>
        <taxon>Gammaproteobacteria</taxon>
        <taxon>Lysobacterales</taxon>
        <taxon>Lysobacteraceae</taxon>
        <taxon>Luteimonas</taxon>
    </lineage>
</organism>
<keyword evidence="2" id="KW-1185">Reference proteome</keyword>
<accession>A0A5D4XQ01</accession>
<gene>
    <name evidence="1" type="ORF">FZO89_01250</name>
</gene>
<dbReference type="OrthoDB" id="5975757at2"/>
<evidence type="ECO:0008006" key="3">
    <source>
        <dbReference type="Google" id="ProtNLM"/>
    </source>
</evidence>
<dbReference type="RefSeq" id="WP_149101562.1">
    <property type="nucleotide sequence ID" value="NZ_VTFT01000001.1"/>
</dbReference>
<evidence type="ECO:0000313" key="1">
    <source>
        <dbReference type="EMBL" id="TYT25012.1"/>
    </source>
</evidence>
<comment type="caution">
    <text evidence="1">The sequence shown here is derived from an EMBL/GenBank/DDBJ whole genome shotgun (WGS) entry which is preliminary data.</text>
</comment>
<dbReference type="Proteomes" id="UP000324973">
    <property type="component" value="Unassembled WGS sequence"/>
</dbReference>
<proteinExistence type="predicted"/>
<protein>
    <recommendedName>
        <fullName evidence="3">DUF2188 domain-containing protein</fullName>
    </recommendedName>
</protein>